<feature type="compositionally biased region" description="Low complexity" evidence="1">
    <location>
        <begin position="176"/>
        <end position="192"/>
    </location>
</feature>
<feature type="compositionally biased region" description="Basic and acidic residues" evidence="1">
    <location>
        <begin position="125"/>
        <end position="137"/>
    </location>
</feature>
<reference evidence="2 3" key="1">
    <citation type="submission" date="2024-01" db="EMBL/GenBank/DDBJ databases">
        <title>The genomes of 5 underutilized Papilionoideae crops provide insights into root nodulation and disease resistanc.</title>
        <authorList>
            <person name="Yuan L."/>
        </authorList>
    </citation>
    <scope>NUCLEOTIDE SEQUENCE [LARGE SCALE GENOMIC DNA]</scope>
    <source>
        <strain evidence="2">ZHUSHIDOU_FW_LH</strain>
        <tissue evidence="2">Leaf</tissue>
    </source>
</reference>
<feature type="compositionally biased region" description="Basic and acidic residues" evidence="1">
    <location>
        <begin position="50"/>
        <end position="61"/>
    </location>
</feature>
<sequence>MGVRFGDLEEETNDAEEIEIDGETPTNGRDQSIARKRKATIIGRGQSQDEPSRRGRPRKSEVLPPDVENSSESEESETDSLHVDVGVEINVVKGMDRGLSNEETEGNDVQAPPSKRVLERPNNIRNREAGEIRRDETSMSGDGYIGKCNRYKQAGHNRRSCKADPPVEASTQTNIATQTQPNPQPSQSAPTNLVPIAGATQQSNPQPLSAPAAIPQTANTQPIYAPAATPYMHLLIL</sequence>
<organism evidence="2 3">
    <name type="scientific">Crotalaria pallida</name>
    <name type="common">Smooth rattlebox</name>
    <name type="synonym">Crotalaria striata</name>
    <dbReference type="NCBI Taxonomy" id="3830"/>
    <lineage>
        <taxon>Eukaryota</taxon>
        <taxon>Viridiplantae</taxon>
        <taxon>Streptophyta</taxon>
        <taxon>Embryophyta</taxon>
        <taxon>Tracheophyta</taxon>
        <taxon>Spermatophyta</taxon>
        <taxon>Magnoliopsida</taxon>
        <taxon>eudicotyledons</taxon>
        <taxon>Gunneridae</taxon>
        <taxon>Pentapetalae</taxon>
        <taxon>rosids</taxon>
        <taxon>fabids</taxon>
        <taxon>Fabales</taxon>
        <taxon>Fabaceae</taxon>
        <taxon>Papilionoideae</taxon>
        <taxon>50 kb inversion clade</taxon>
        <taxon>genistoids sensu lato</taxon>
        <taxon>core genistoids</taxon>
        <taxon>Crotalarieae</taxon>
        <taxon>Crotalaria</taxon>
    </lineage>
</organism>
<evidence type="ECO:0000256" key="1">
    <source>
        <dbReference type="SAM" id="MobiDB-lite"/>
    </source>
</evidence>
<dbReference type="EMBL" id="JAYWIO010000008">
    <property type="protein sequence ID" value="KAK7243312.1"/>
    <property type="molecule type" value="Genomic_DNA"/>
</dbReference>
<feature type="compositionally biased region" description="Acidic residues" evidence="1">
    <location>
        <begin position="69"/>
        <end position="78"/>
    </location>
</feature>
<accession>A0AAN9E126</accession>
<feature type="compositionally biased region" description="Acidic residues" evidence="1">
    <location>
        <begin position="8"/>
        <end position="22"/>
    </location>
</feature>
<dbReference type="AlphaFoldDB" id="A0AAN9E126"/>
<gene>
    <name evidence="2" type="ORF">RIF29_38105</name>
</gene>
<feature type="region of interest" description="Disordered" evidence="1">
    <location>
        <begin position="1"/>
        <end position="214"/>
    </location>
</feature>
<evidence type="ECO:0000313" key="3">
    <source>
        <dbReference type="Proteomes" id="UP001372338"/>
    </source>
</evidence>
<dbReference type="Proteomes" id="UP001372338">
    <property type="component" value="Unassembled WGS sequence"/>
</dbReference>
<evidence type="ECO:0000313" key="2">
    <source>
        <dbReference type="EMBL" id="KAK7243312.1"/>
    </source>
</evidence>
<comment type="caution">
    <text evidence="2">The sequence shown here is derived from an EMBL/GenBank/DDBJ whole genome shotgun (WGS) entry which is preliminary data.</text>
</comment>
<proteinExistence type="predicted"/>
<feature type="compositionally biased region" description="Basic residues" evidence="1">
    <location>
        <begin position="149"/>
        <end position="160"/>
    </location>
</feature>
<protein>
    <submittedName>
        <fullName evidence="2">Uncharacterized protein</fullName>
    </submittedName>
</protein>
<keyword evidence="3" id="KW-1185">Reference proteome</keyword>
<name>A0AAN9E126_CROPI</name>